<keyword evidence="1" id="KW-0472">Membrane</keyword>
<organism evidence="2 3">
    <name type="scientific">Zingiber officinale</name>
    <name type="common">Ginger</name>
    <name type="synonym">Amomum zingiber</name>
    <dbReference type="NCBI Taxonomy" id="94328"/>
    <lineage>
        <taxon>Eukaryota</taxon>
        <taxon>Viridiplantae</taxon>
        <taxon>Streptophyta</taxon>
        <taxon>Embryophyta</taxon>
        <taxon>Tracheophyta</taxon>
        <taxon>Spermatophyta</taxon>
        <taxon>Magnoliopsida</taxon>
        <taxon>Liliopsida</taxon>
        <taxon>Zingiberales</taxon>
        <taxon>Zingiberaceae</taxon>
        <taxon>Zingiber</taxon>
    </lineage>
</organism>
<evidence type="ECO:0000313" key="3">
    <source>
        <dbReference type="Proteomes" id="UP000734854"/>
    </source>
</evidence>
<comment type="caution">
    <text evidence="2">The sequence shown here is derived from an EMBL/GenBank/DDBJ whole genome shotgun (WGS) entry which is preliminary data.</text>
</comment>
<sequence length="316" mass="36346">MHFSAGASSSSWQPVVLSDSTEAYYWLKWRVLLCALWVLASVLAASILIWKFEGSRTEGETREGFRCNKDELWRPCLPEIHPAWLLLFRLTAFVILLAFLIINAIVDGAGIFYYYTQWTFMLVTIYFLLGSLMSAYGCKHLKANSEDKVRLDAEARTYAAPVNGTVGCWGTLFQIIFQTSAGAVMLTDFVFWFILFPFLAIKDYSLNFVLIGMHSVNVVFLLGDTALNSLSFPWFRIAYFLLWTAVYVLFQWVIHACINIWWPYPFLDLSSPYAALWYFLVAMMHIPCYAAFGLIVKMKHVLLSRWFPESYSSSLE</sequence>
<keyword evidence="1" id="KW-0812">Transmembrane</keyword>
<evidence type="ECO:0000313" key="2">
    <source>
        <dbReference type="EMBL" id="KAG6475100.1"/>
    </source>
</evidence>
<feature type="transmembrane region" description="Helical" evidence="1">
    <location>
        <begin position="181"/>
        <end position="200"/>
    </location>
</feature>
<accession>A0A8J5EVT7</accession>
<feature type="transmembrane region" description="Helical" evidence="1">
    <location>
        <begin position="29"/>
        <end position="50"/>
    </location>
</feature>
<name>A0A8J5EVT7_ZINOF</name>
<reference evidence="2 3" key="1">
    <citation type="submission" date="2020-08" db="EMBL/GenBank/DDBJ databases">
        <title>Plant Genome Project.</title>
        <authorList>
            <person name="Zhang R.-G."/>
        </authorList>
    </citation>
    <scope>NUCLEOTIDE SEQUENCE [LARGE SCALE GENOMIC DNA]</scope>
    <source>
        <tissue evidence="2">Rhizome</tissue>
    </source>
</reference>
<feature type="transmembrane region" description="Helical" evidence="1">
    <location>
        <begin position="239"/>
        <end position="262"/>
    </location>
</feature>
<feature type="transmembrane region" description="Helical" evidence="1">
    <location>
        <begin position="83"/>
        <end position="106"/>
    </location>
</feature>
<protein>
    <submittedName>
        <fullName evidence="2">Uncharacterized protein</fullName>
    </submittedName>
</protein>
<dbReference type="Proteomes" id="UP000734854">
    <property type="component" value="Unassembled WGS sequence"/>
</dbReference>
<feature type="transmembrane region" description="Helical" evidence="1">
    <location>
        <begin position="118"/>
        <end position="138"/>
    </location>
</feature>
<dbReference type="AlphaFoldDB" id="A0A8J5EVT7"/>
<feature type="transmembrane region" description="Helical" evidence="1">
    <location>
        <begin position="274"/>
        <end position="296"/>
    </location>
</feature>
<evidence type="ECO:0000256" key="1">
    <source>
        <dbReference type="SAM" id="Phobius"/>
    </source>
</evidence>
<dbReference type="GO" id="GO:0016020">
    <property type="term" value="C:membrane"/>
    <property type="evidence" value="ECO:0007669"/>
    <property type="project" value="TreeGrafter"/>
</dbReference>
<keyword evidence="3" id="KW-1185">Reference proteome</keyword>
<dbReference type="PANTHER" id="PTHR12242:SF22">
    <property type="entry name" value="OS02G0130600 PROTEIN"/>
    <property type="match status" value="1"/>
</dbReference>
<dbReference type="OrthoDB" id="419711at2759"/>
<gene>
    <name evidence="2" type="ORF">ZIOFF_064318</name>
</gene>
<dbReference type="EMBL" id="JACMSC010000018">
    <property type="protein sequence ID" value="KAG6475100.1"/>
    <property type="molecule type" value="Genomic_DNA"/>
</dbReference>
<keyword evidence="1" id="KW-1133">Transmembrane helix</keyword>
<dbReference type="PANTHER" id="PTHR12242">
    <property type="entry name" value="OS02G0130600 PROTEIN-RELATED"/>
    <property type="match status" value="1"/>
</dbReference>
<proteinExistence type="predicted"/>